<proteinExistence type="predicted"/>
<sequence length="78" mass="8504">MQGIIAIEKNLAQLADLLETEGYDIVALENSNVEAVDAIVVSGVDHNVMNMKDIMVHVPIINASGKSTDEILEELERL</sequence>
<dbReference type="EMBL" id="FNHB01000010">
    <property type="protein sequence ID" value="SDN01308.1"/>
    <property type="molecule type" value="Genomic_DNA"/>
</dbReference>
<evidence type="ECO:0000313" key="1">
    <source>
        <dbReference type="EMBL" id="SDN01308.1"/>
    </source>
</evidence>
<dbReference type="Proteomes" id="UP000214880">
    <property type="component" value="Unassembled WGS sequence"/>
</dbReference>
<dbReference type="AlphaFoldDB" id="A0A1G9XX02"/>
<dbReference type="STRING" id="146817.SAMN04488502_11074"/>
<evidence type="ECO:0000313" key="2">
    <source>
        <dbReference type="Proteomes" id="UP000214880"/>
    </source>
</evidence>
<organism evidence="1 2">
    <name type="scientific">Dendrosporobacter quercicolus</name>
    <dbReference type="NCBI Taxonomy" id="146817"/>
    <lineage>
        <taxon>Bacteria</taxon>
        <taxon>Bacillati</taxon>
        <taxon>Bacillota</taxon>
        <taxon>Negativicutes</taxon>
        <taxon>Selenomonadales</taxon>
        <taxon>Sporomusaceae</taxon>
        <taxon>Dendrosporobacter</taxon>
    </lineage>
</organism>
<protein>
    <submittedName>
        <fullName evidence="1">Uncharacterized protein family (UPF0180)</fullName>
    </submittedName>
</protein>
<keyword evidence="2" id="KW-1185">Reference proteome</keyword>
<dbReference type="RefSeq" id="WP_092074550.1">
    <property type="nucleotide sequence ID" value="NZ_FNHB01000010.1"/>
</dbReference>
<dbReference type="InterPro" id="IPR005370">
    <property type="entry name" value="UPF0180"/>
</dbReference>
<reference evidence="1 2" key="1">
    <citation type="submission" date="2016-10" db="EMBL/GenBank/DDBJ databases">
        <authorList>
            <person name="de Groot N.N."/>
        </authorList>
    </citation>
    <scope>NUCLEOTIDE SEQUENCE [LARGE SCALE GENOMIC DNA]</scope>
    <source>
        <strain evidence="1 2">DSM 1736</strain>
    </source>
</reference>
<name>A0A1G9XX02_9FIRM</name>
<gene>
    <name evidence="1" type="ORF">SAMN04488502_11074</name>
</gene>
<dbReference type="Pfam" id="PF03698">
    <property type="entry name" value="UPF0180"/>
    <property type="match status" value="1"/>
</dbReference>
<dbReference type="OrthoDB" id="1708042at2"/>
<accession>A0A1G9XX02</accession>